<proteinExistence type="predicted"/>
<dbReference type="AlphaFoldDB" id="A0A5Q5BG25"/>
<dbReference type="PROSITE" id="PS00041">
    <property type="entry name" value="HTH_ARAC_FAMILY_1"/>
    <property type="match status" value="1"/>
</dbReference>
<evidence type="ECO:0000256" key="2">
    <source>
        <dbReference type="ARBA" id="ARBA00023125"/>
    </source>
</evidence>
<dbReference type="GO" id="GO:0043565">
    <property type="term" value="F:sequence-specific DNA binding"/>
    <property type="evidence" value="ECO:0007669"/>
    <property type="project" value="InterPro"/>
</dbReference>
<name>A0A5Q5BG25_MYCSS</name>
<dbReference type="InterPro" id="IPR009057">
    <property type="entry name" value="Homeodomain-like_sf"/>
</dbReference>
<dbReference type="Pfam" id="PF12833">
    <property type="entry name" value="HTH_18"/>
    <property type="match status" value="1"/>
</dbReference>
<keyword evidence="3" id="KW-0804">Transcription</keyword>
<feature type="domain" description="HTH araC/xylS-type" evidence="4">
    <location>
        <begin position="220"/>
        <end position="318"/>
    </location>
</feature>
<dbReference type="GO" id="GO:0003700">
    <property type="term" value="F:DNA-binding transcription factor activity"/>
    <property type="evidence" value="ECO:0007669"/>
    <property type="project" value="InterPro"/>
</dbReference>
<dbReference type="SMART" id="SM00342">
    <property type="entry name" value="HTH_ARAC"/>
    <property type="match status" value="1"/>
</dbReference>
<dbReference type="PANTHER" id="PTHR46796">
    <property type="entry name" value="HTH-TYPE TRANSCRIPTIONAL ACTIVATOR RHAS-RELATED"/>
    <property type="match status" value="1"/>
</dbReference>
<dbReference type="InterPro" id="IPR050204">
    <property type="entry name" value="AraC_XylS_family_regulators"/>
</dbReference>
<organism evidence="5">
    <name type="scientific">Mycobacterium sp. (strain MCS)</name>
    <dbReference type="NCBI Taxonomy" id="164756"/>
    <lineage>
        <taxon>Bacteria</taxon>
        <taxon>Bacillati</taxon>
        <taxon>Actinomycetota</taxon>
        <taxon>Actinomycetes</taxon>
        <taxon>Mycobacteriales</taxon>
        <taxon>Mycobacteriaceae</taxon>
        <taxon>Mycobacterium</taxon>
    </lineage>
</organism>
<protein>
    <submittedName>
        <fullName evidence="5">Transcriptional regulator, AraC family</fullName>
    </submittedName>
</protein>
<evidence type="ECO:0000313" key="5">
    <source>
        <dbReference type="EMBL" id="ABG07153.1"/>
    </source>
</evidence>
<dbReference type="SUPFAM" id="SSF46689">
    <property type="entry name" value="Homeodomain-like"/>
    <property type="match status" value="2"/>
</dbReference>
<dbReference type="InterPro" id="IPR018060">
    <property type="entry name" value="HTH_AraC"/>
</dbReference>
<dbReference type="PANTHER" id="PTHR46796:SF13">
    <property type="entry name" value="HTH-TYPE TRANSCRIPTIONAL ACTIVATOR RHAS"/>
    <property type="match status" value="1"/>
</dbReference>
<dbReference type="Gene3D" id="1.10.10.60">
    <property type="entry name" value="Homeodomain-like"/>
    <property type="match status" value="2"/>
</dbReference>
<dbReference type="InterPro" id="IPR032783">
    <property type="entry name" value="AraC_lig"/>
</dbReference>
<evidence type="ECO:0000256" key="1">
    <source>
        <dbReference type="ARBA" id="ARBA00023015"/>
    </source>
</evidence>
<sequence length="320" mass="34954">MRWRWLLRPNSLSGVNPDDGLGPVEMLVSLLRPKTVESKIISGAGEWSVREPRYADPAFCVMLEGSCVLRLDGYHPIELHAGDFMLLTDMPEFVMSSGHGAMSTVLAAGPVNGVARHGDPDGPASMRMLGGYFRFERENAPLLAPLLPRIVLVRHDEPRASRLSRIVALISEETGSAAPSELILVRLVEVLLVEAMRLRAAPVEGVERGLVAGLDDPVLAPALRKMHTDIAFGWTVERLARAAGVSRAVFAERFSRTMGMPPMQYLAQWRMALAKEMLRTEDVSIAEVARRTGYLSASAFTTAFTRMTGTSPSAFARASV</sequence>
<dbReference type="EMBL" id="CP000384">
    <property type="protein sequence ID" value="ABG07153.1"/>
    <property type="molecule type" value="Genomic_DNA"/>
</dbReference>
<dbReference type="Pfam" id="PF12852">
    <property type="entry name" value="Cupin_6"/>
    <property type="match status" value="1"/>
</dbReference>
<evidence type="ECO:0000256" key="3">
    <source>
        <dbReference type="ARBA" id="ARBA00023163"/>
    </source>
</evidence>
<evidence type="ECO:0000259" key="4">
    <source>
        <dbReference type="PROSITE" id="PS01124"/>
    </source>
</evidence>
<keyword evidence="2" id="KW-0238">DNA-binding</keyword>
<gene>
    <name evidence="5" type="ordered locus">Mmcs_1039</name>
</gene>
<dbReference type="KEGG" id="mmc:Mmcs_1039"/>
<dbReference type="PROSITE" id="PS01124">
    <property type="entry name" value="HTH_ARAC_FAMILY_2"/>
    <property type="match status" value="1"/>
</dbReference>
<reference evidence="5" key="1">
    <citation type="submission" date="2006-06" db="EMBL/GenBank/DDBJ databases">
        <title>Complete sequence of chromosome of Mycobacterium sp. MCS.</title>
        <authorList>
            <consortium name="US DOE Joint Genome Institute"/>
            <person name="Copeland A."/>
            <person name="Lucas S."/>
            <person name="Lapidus A."/>
            <person name="Barry K."/>
            <person name="Detter J.C."/>
            <person name="Glavina del Rio T."/>
            <person name="Hammon N."/>
            <person name="Israni S."/>
            <person name="Dalin E."/>
            <person name="Tice H."/>
            <person name="Pitluck S."/>
            <person name="Martinez M."/>
            <person name="Schmutz J."/>
            <person name="Larimer F."/>
            <person name="Land M."/>
            <person name="Hauser L."/>
            <person name="Kyrpides N."/>
            <person name="Kim E."/>
            <person name="Miller C.D."/>
            <person name="Hughes J.E."/>
            <person name="Anderson A.J."/>
            <person name="Sims R.C."/>
            <person name="Richardson P."/>
        </authorList>
    </citation>
    <scope>NUCLEOTIDE SEQUENCE [LARGE SCALE GENOMIC DNA]</scope>
    <source>
        <strain evidence="5">MCS</strain>
    </source>
</reference>
<accession>A0A5Q5BG25</accession>
<keyword evidence="1" id="KW-0805">Transcription regulation</keyword>
<dbReference type="InterPro" id="IPR018062">
    <property type="entry name" value="HTH_AraC-typ_CS"/>
</dbReference>